<dbReference type="EMBL" id="AGUD01000227">
    <property type="protein sequence ID" value="EHN10332.1"/>
    <property type="molecule type" value="Genomic_DNA"/>
</dbReference>
<proteinExistence type="predicted"/>
<sequence length="148" mass="15705">MSRPSSSLGALALAGLAAAVLATPVGAATKDPDGRYRGSLTADLAIDSGPVSFKVSRDGRRLSGWKATFTAVCNYDPYVMTVTVTLPTTTIKRDGRFRGAVRTTRDGKPLKLTVSGRLRGTRVTGGVIDYDIGSCTRKNPWTAKRTGR</sequence>
<name>H0E7Q8_9ACTN</name>
<dbReference type="Proteomes" id="UP000005143">
    <property type="component" value="Unassembled WGS sequence"/>
</dbReference>
<evidence type="ECO:0000256" key="1">
    <source>
        <dbReference type="SAM" id="SignalP"/>
    </source>
</evidence>
<feature type="signal peptide" evidence="1">
    <location>
        <begin position="1"/>
        <end position="27"/>
    </location>
</feature>
<keyword evidence="3" id="KW-1185">Reference proteome</keyword>
<dbReference type="RefSeq" id="WP_007576366.1">
    <property type="nucleotide sequence ID" value="NZ_AGUD01000227.1"/>
</dbReference>
<evidence type="ECO:0000313" key="3">
    <source>
        <dbReference type="Proteomes" id="UP000005143"/>
    </source>
</evidence>
<feature type="chain" id="PRO_5003531273" evidence="1">
    <location>
        <begin position="28"/>
        <end position="148"/>
    </location>
</feature>
<dbReference type="AlphaFoldDB" id="H0E7Q8"/>
<accession>H0E7Q8</accession>
<protein>
    <submittedName>
        <fullName evidence="2">Uncharacterized protein</fullName>
    </submittedName>
</protein>
<evidence type="ECO:0000313" key="2">
    <source>
        <dbReference type="EMBL" id="EHN10332.1"/>
    </source>
</evidence>
<organism evidence="2 3">
    <name type="scientific">Patulibacter medicamentivorans</name>
    <dbReference type="NCBI Taxonomy" id="1097667"/>
    <lineage>
        <taxon>Bacteria</taxon>
        <taxon>Bacillati</taxon>
        <taxon>Actinomycetota</taxon>
        <taxon>Thermoleophilia</taxon>
        <taxon>Solirubrobacterales</taxon>
        <taxon>Patulibacteraceae</taxon>
        <taxon>Patulibacter</taxon>
    </lineage>
</organism>
<comment type="caution">
    <text evidence="2">The sequence shown here is derived from an EMBL/GenBank/DDBJ whole genome shotgun (WGS) entry which is preliminary data.</text>
</comment>
<dbReference type="OrthoDB" id="5244597at2"/>
<keyword evidence="1" id="KW-0732">Signal</keyword>
<gene>
    <name evidence="2" type="ORF">PAI11_28620</name>
</gene>
<reference evidence="2 3" key="1">
    <citation type="journal article" date="2013" name="Biodegradation">
        <title>Quantitative proteomic analysis of ibuprofen-degrading Patulibacter sp. strain I11.</title>
        <authorList>
            <person name="Almeida B."/>
            <person name="Kjeldal H."/>
            <person name="Lolas I."/>
            <person name="Knudsen A.D."/>
            <person name="Carvalho G."/>
            <person name="Nielsen K.L."/>
            <person name="Barreto Crespo M.T."/>
            <person name="Stensballe A."/>
            <person name="Nielsen J.L."/>
        </authorList>
    </citation>
    <scope>NUCLEOTIDE SEQUENCE [LARGE SCALE GENOMIC DNA]</scope>
    <source>
        <strain evidence="2 3">I11</strain>
    </source>
</reference>